<sequence length="54" mass="6089">MMRFLLIIATLLLSLLGKVQTNTYNVTFQIAVLLPTDPQLPYDMEKVKPAIQLA</sequence>
<evidence type="ECO:0000313" key="2">
    <source>
        <dbReference type="EMBL" id="CAF4476469.1"/>
    </source>
</evidence>
<dbReference type="EMBL" id="CAJOBP010005732">
    <property type="protein sequence ID" value="CAF4476469.1"/>
    <property type="molecule type" value="Genomic_DNA"/>
</dbReference>
<comment type="caution">
    <text evidence="2">The sequence shown here is derived from an EMBL/GenBank/DDBJ whole genome shotgun (WGS) entry which is preliminary data.</text>
</comment>
<reference evidence="2" key="1">
    <citation type="submission" date="2021-02" db="EMBL/GenBank/DDBJ databases">
        <authorList>
            <person name="Nowell W R."/>
        </authorList>
    </citation>
    <scope>NUCLEOTIDE SEQUENCE</scope>
</reference>
<name>A0A820TUW3_9BILA</name>
<protein>
    <submittedName>
        <fullName evidence="2">Uncharacterized protein</fullName>
    </submittedName>
</protein>
<dbReference type="Proteomes" id="UP000663873">
    <property type="component" value="Unassembled WGS sequence"/>
</dbReference>
<dbReference type="AlphaFoldDB" id="A0A820TUW3"/>
<evidence type="ECO:0000256" key="1">
    <source>
        <dbReference type="SAM" id="SignalP"/>
    </source>
</evidence>
<accession>A0A820TUW3</accession>
<evidence type="ECO:0000313" key="3">
    <source>
        <dbReference type="Proteomes" id="UP000663873"/>
    </source>
</evidence>
<proteinExistence type="predicted"/>
<organism evidence="2 3">
    <name type="scientific">Rotaria socialis</name>
    <dbReference type="NCBI Taxonomy" id="392032"/>
    <lineage>
        <taxon>Eukaryota</taxon>
        <taxon>Metazoa</taxon>
        <taxon>Spiralia</taxon>
        <taxon>Gnathifera</taxon>
        <taxon>Rotifera</taxon>
        <taxon>Eurotatoria</taxon>
        <taxon>Bdelloidea</taxon>
        <taxon>Philodinida</taxon>
        <taxon>Philodinidae</taxon>
        <taxon>Rotaria</taxon>
    </lineage>
</organism>
<feature type="signal peptide" evidence="1">
    <location>
        <begin position="1"/>
        <end position="21"/>
    </location>
</feature>
<keyword evidence="3" id="KW-1185">Reference proteome</keyword>
<feature type="chain" id="PRO_5032626941" evidence="1">
    <location>
        <begin position="22"/>
        <end position="54"/>
    </location>
</feature>
<feature type="non-terminal residue" evidence="2">
    <location>
        <position position="54"/>
    </location>
</feature>
<gene>
    <name evidence="2" type="ORF">UJA718_LOCUS24595</name>
</gene>
<keyword evidence="1" id="KW-0732">Signal</keyword>